<dbReference type="RefSeq" id="WP_072850376.1">
    <property type="nucleotide sequence ID" value="NZ_FQVI01000005.1"/>
</dbReference>
<gene>
    <name evidence="2" type="ORF">SAMN02745158_01442</name>
</gene>
<feature type="transmembrane region" description="Helical" evidence="1">
    <location>
        <begin position="48"/>
        <end position="76"/>
    </location>
</feature>
<keyword evidence="1" id="KW-0812">Transmembrane</keyword>
<dbReference type="OrthoDB" id="9886330at2"/>
<keyword evidence="1" id="KW-0472">Membrane</keyword>
<evidence type="ECO:0000256" key="1">
    <source>
        <dbReference type="SAM" id="Phobius"/>
    </source>
</evidence>
<keyword evidence="3" id="KW-1185">Reference proteome</keyword>
<protein>
    <submittedName>
        <fullName evidence="2">Uncharacterized protein</fullName>
    </submittedName>
</protein>
<dbReference type="Gene3D" id="2.60.40.1630">
    <property type="entry name" value="bacillus anthracis domain"/>
    <property type="match status" value="1"/>
</dbReference>
<dbReference type="EMBL" id="FQVI01000005">
    <property type="protein sequence ID" value="SHE75123.1"/>
    <property type="molecule type" value="Genomic_DNA"/>
</dbReference>
<name>A0A1M4W1X3_9CLOT</name>
<proteinExistence type="predicted"/>
<accession>A0A1M4W1X3</accession>
<organism evidence="2 3">
    <name type="scientific">Lactonifactor longoviformis DSM 17459</name>
    <dbReference type="NCBI Taxonomy" id="1122155"/>
    <lineage>
        <taxon>Bacteria</taxon>
        <taxon>Bacillati</taxon>
        <taxon>Bacillota</taxon>
        <taxon>Clostridia</taxon>
        <taxon>Eubacteriales</taxon>
        <taxon>Clostridiaceae</taxon>
        <taxon>Lactonifactor</taxon>
    </lineage>
</organism>
<reference evidence="2 3" key="1">
    <citation type="submission" date="2016-11" db="EMBL/GenBank/DDBJ databases">
        <authorList>
            <person name="Jaros S."/>
            <person name="Januszkiewicz K."/>
            <person name="Wedrychowicz H."/>
        </authorList>
    </citation>
    <scope>NUCLEOTIDE SEQUENCE [LARGE SCALE GENOMIC DNA]</scope>
    <source>
        <strain evidence="2 3">DSM 17459</strain>
    </source>
</reference>
<keyword evidence="1" id="KW-1133">Transmembrane helix</keyword>
<dbReference type="Proteomes" id="UP000184245">
    <property type="component" value="Unassembled WGS sequence"/>
</dbReference>
<evidence type="ECO:0000313" key="3">
    <source>
        <dbReference type="Proteomes" id="UP000184245"/>
    </source>
</evidence>
<dbReference type="STRING" id="1122155.SAMN02745158_01442"/>
<sequence length="349" mass="38773">MEHREKDYMENLKRKVEVPDIVWQKAEDALEQIQQQGKKKRTVFRRWTAGRAAAAAIAATLVLGTVTVGAMSLAGWHQNVADEMQASEEQQTKLSGEGMVTDGASSAADNGITVESIQTIADSRYIYFWFKVINENPKIKLTEDDTFREFDIRVEGQDAGFGISGRSFEETEEEGVYLCSYYGSFDREMDPGAIRVKADFNGISAYDNHLQETETCQGTWNLEWDVQVGAATRKIEVNKEVPGYGPVTLDRLEVSPISCTAYFGSWEGDPEEETPVLAGFRMRDGSIVTDFRGGPGMSSEEDGIFKSSEGFAKVVDADDITGIFFIRADYADTGEKELTESDMVEIALE</sequence>
<evidence type="ECO:0000313" key="2">
    <source>
        <dbReference type="EMBL" id="SHE75123.1"/>
    </source>
</evidence>
<dbReference type="AlphaFoldDB" id="A0A1M4W1X3"/>